<dbReference type="Proteomes" id="UP000255192">
    <property type="component" value="Unassembled WGS sequence"/>
</dbReference>
<protein>
    <submittedName>
        <fullName evidence="4">FKBP-type peptidyl-prolyl cis-trans isomerase FkpA</fullName>
    </submittedName>
</protein>
<evidence type="ECO:0000313" key="4">
    <source>
        <dbReference type="EMBL" id="STU73984.1"/>
    </source>
</evidence>
<gene>
    <name evidence="4" type="ORF">NCTC204_00716</name>
</gene>
<feature type="region of interest" description="Disordered" evidence="2">
    <location>
        <begin position="45"/>
        <end position="64"/>
    </location>
</feature>
<name>A0A377ZN29_KLEPN</name>
<sequence>MNRAATLTLNAPLLMLVAALALSTPFTAGAAPAFLDYAQQQTQQSQAQEKNDAASAKQHKKAARAQIIKKPVPTLHNYKKNHQPAGGDCTKDKLIQQLKKQLAATPQTDTAGANEQAALNKRINELQVALSAATAEKEALIKKAGVVQNNNLQQSQAAARQQIQQLTTQIQQAEAENKRLSASFTTLNKDKHALMTQLATTEKEKQAALEQVKALNADKQPLATRLAAAEKEKQAVLEQVKALTPISSR</sequence>
<keyword evidence="4" id="KW-0413">Isomerase</keyword>
<keyword evidence="3" id="KW-0732">Signal</keyword>
<evidence type="ECO:0000313" key="5">
    <source>
        <dbReference type="Proteomes" id="UP000255192"/>
    </source>
</evidence>
<feature type="chain" id="PRO_5016813414" evidence="3">
    <location>
        <begin position="31"/>
        <end position="249"/>
    </location>
</feature>
<feature type="signal peptide" evidence="3">
    <location>
        <begin position="1"/>
        <end position="30"/>
    </location>
</feature>
<proteinExistence type="predicted"/>
<feature type="coiled-coil region" evidence="1">
    <location>
        <begin position="116"/>
        <end position="218"/>
    </location>
</feature>
<reference evidence="4 5" key="1">
    <citation type="submission" date="2018-06" db="EMBL/GenBank/DDBJ databases">
        <authorList>
            <consortium name="Pathogen Informatics"/>
            <person name="Doyle S."/>
        </authorList>
    </citation>
    <scope>NUCLEOTIDE SEQUENCE [LARGE SCALE GENOMIC DNA]</scope>
    <source>
        <strain evidence="4 5">NCTC204</strain>
    </source>
</reference>
<evidence type="ECO:0000256" key="3">
    <source>
        <dbReference type="SAM" id="SignalP"/>
    </source>
</evidence>
<dbReference type="EMBL" id="UGMD01000002">
    <property type="protein sequence ID" value="STU73984.1"/>
    <property type="molecule type" value="Genomic_DNA"/>
</dbReference>
<keyword evidence="1" id="KW-0175">Coiled coil</keyword>
<evidence type="ECO:0000256" key="1">
    <source>
        <dbReference type="SAM" id="Coils"/>
    </source>
</evidence>
<evidence type="ECO:0000256" key="2">
    <source>
        <dbReference type="SAM" id="MobiDB-lite"/>
    </source>
</evidence>
<organism evidence="4 5">
    <name type="scientific">Klebsiella pneumoniae</name>
    <dbReference type="NCBI Taxonomy" id="573"/>
    <lineage>
        <taxon>Bacteria</taxon>
        <taxon>Pseudomonadati</taxon>
        <taxon>Pseudomonadota</taxon>
        <taxon>Gammaproteobacteria</taxon>
        <taxon>Enterobacterales</taxon>
        <taxon>Enterobacteriaceae</taxon>
        <taxon>Klebsiella/Raoultella group</taxon>
        <taxon>Klebsiella</taxon>
        <taxon>Klebsiella pneumoniae complex</taxon>
    </lineage>
</organism>
<dbReference type="AlphaFoldDB" id="A0A377ZN29"/>
<dbReference type="GO" id="GO:0016853">
    <property type="term" value="F:isomerase activity"/>
    <property type="evidence" value="ECO:0007669"/>
    <property type="project" value="UniProtKB-KW"/>
</dbReference>
<accession>A0A377ZN29</accession>